<dbReference type="RefSeq" id="WP_175270364.1">
    <property type="nucleotide sequence ID" value="NZ_JABFCR010000063.1"/>
</dbReference>
<feature type="region of interest" description="Disordered" evidence="1">
    <location>
        <begin position="316"/>
        <end position="372"/>
    </location>
</feature>
<dbReference type="EMBL" id="JABFCR010000063">
    <property type="protein sequence ID" value="NNU34691.1"/>
    <property type="molecule type" value="Genomic_DNA"/>
</dbReference>
<protein>
    <recommendedName>
        <fullName evidence="4">Tetratricopeptide repeat protein</fullName>
    </recommendedName>
</protein>
<accession>A0ABX1W389</accession>
<dbReference type="Proteomes" id="UP000566071">
    <property type="component" value="Unassembled WGS sequence"/>
</dbReference>
<evidence type="ECO:0000256" key="1">
    <source>
        <dbReference type="SAM" id="MobiDB-lite"/>
    </source>
</evidence>
<gene>
    <name evidence="2" type="ORF">HK413_12615</name>
</gene>
<comment type="caution">
    <text evidence="2">The sequence shown here is derived from an EMBL/GenBank/DDBJ whole genome shotgun (WGS) entry which is preliminary data.</text>
</comment>
<proteinExistence type="predicted"/>
<feature type="compositionally biased region" description="Basic and acidic residues" evidence="1">
    <location>
        <begin position="360"/>
        <end position="371"/>
    </location>
</feature>
<evidence type="ECO:0000313" key="3">
    <source>
        <dbReference type="Proteomes" id="UP000566071"/>
    </source>
</evidence>
<reference evidence="2 3" key="1">
    <citation type="submission" date="2020-05" db="EMBL/GenBank/DDBJ databases">
        <authorList>
            <person name="Khan S.A."/>
            <person name="Jeon C.O."/>
            <person name="Chun B.H."/>
        </authorList>
    </citation>
    <scope>NUCLEOTIDE SEQUENCE [LARGE SCALE GENOMIC DNA]</scope>
    <source>
        <strain evidence="2 3">S1162</strain>
    </source>
</reference>
<organism evidence="2 3">
    <name type="scientific">Mucilaginibacter humi</name>
    <dbReference type="NCBI Taxonomy" id="2732510"/>
    <lineage>
        <taxon>Bacteria</taxon>
        <taxon>Pseudomonadati</taxon>
        <taxon>Bacteroidota</taxon>
        <taxon>Sphingobacteriia</taxon>
        <taxon>Sphingobacteriales</taxon>
        <taxon>Sphingobacteriaceae</taxon>
        <taxon>Mucilaginibacter</taxon>
    </lineage>
</organism>
<feature type="compositionally biased region" description="Basic and acidic residues" evidence="1">
    <location>
        <begin position="333"/>
        <end position="343"/>
    </location>
</feature>
<name>A0ABX1W389_9SPHI</name>
<evidence type="ECO:0000313" key="2">
    <source>
        <dbReference type="EMBL" id="NNU34691.1"/>
    </source>
</evidence>
<keyword evidence="3" id="KW-1185">Reference proteome</keyword>
<evidence type="ECO:0008006" key="4">
    <source>
        <dbReference type="Google" id="ProtNLM"/>
    </source>
</evidence>
<sequence>MCRLGVEPEPEAPYIPIVDDSAENRVTEDYTHTPYNTFSEPVADVTPIDNTLAYHTFAEPVADPLSESETAYIQEEPQTYNQPLTPADDVQAQSESAIDTYATQENYLHEPENPVTWEEEMEATRPAPPEGNSLAQQYEAYLTESEATPTATVSSYDERYFHQAIDDEVYDEIVSIEDIGLEQLAIINKSAKEEENKEAAARAEASEAYFYEPKHEEPVAVPEPVQTDTHPAVLAQDGPAIQPQTMQRQAKSNPANYNDEKMPYTFMWWLDKTRKEHANIYQPYVNNRTSPPPAPKATSGVVDELQKQYYQNIVSHSPLADLDKNPPKTSAAPHDRKEDKIIERFIQQEPHIQPPSGNKLDTENKAKRSSEDKEELVTETLARIYTEQMLYHKAILTYKKLMLKYPEKSLYFAGQIEQLENKIN</sequence>